<dbReference type="Gene3D" id="2.120.10.80">
    <property type="entry name" value="Kelch-type beta propeller"/>
    <property type="match status" value="1"/>
</dbReference>
<dbReference type="RefSeq" id="XP_033775442.1">
    <property type="nucleotide sequence ID" value="XM_033919551.1"/>
</dbReference>
<dbReference type="Pfam" id="PF01344">
    <property type="entry name" value="Kelch_1"/>
    <property type="match status" value="3"/>
</dbReference>
<dbReference type="InterPro" id="IPR011333">
    <property type="entry name" value="SKP1/BTB/POZ_sf"/>
</dbReference>
<evidence type="ECO:0000259" key="3">
    <source>
        <dbReference type="PROSITE" id="PS50097"/>
    </source>
</evidence>
<keyword evidence="1" id="KW-0880">Kelch repeat</keyword>
<dbReference type="SMART" id="SM00612">
    <property type="entry name" value="Kelch"/>
    <property type="match status" value="3"/>
</dbReference>
<dbReference type="AlphaFoldDB" id="A0A6P8NHR7"/>
<dbReference type="Pfam" id="PF00651">
    <property type="entry name" value="BTB"/>
    <property type="match status" value="1"/>
</dbReference>
<dbReference type="InParanoid" id="A0A6P8NHR7"/>
<dbReference type="GeneID" id="117348000"/>
<name>A0A6P8NHR7_GEOSA</name>
<dbReference type="Proteomes" id="UP000515159">
    <property type="component" value="Chromosome 14"/>
</dbReference>
<reference evidence="5" key="1">
    <citation type="submission" date="2025-08" db="UniProtKB">
        <authorList>
            <consortium name="RefSeq"/>
        </authorList>
    </citation>
    <scope>IDENTIFICATION</scope>
</reference>
<keyword evidence="4" id="KW-1185">Reference proteome</keyword>
<dbReference type="InterPro" id="IPR006652">
    <property type="entry name" value="Kelch_1"/>
</dbReference>
<dbReference type="InterPro" id="IPR000210">
    <property type="entry name" value="BTB/POZ_dom"/>
</dbReference>
<evidence type="ECO:0000313" key="4">
    <source>
        <dbReference type="Proteomes" id="UP000515159"/>
    </source>
</evidence>
<dbReference type="InterPro" id="IPR044727">
    <property type="entry name" value="KLHL42_BACK"/>
</dbReference>
<dbReference type="Gene3D" id="3.30.710.10">
    <property type="entry name" value="Potassium Channel Kv1.1, Chain A"/>
    <property type="match status" value="1"/>
</dbReference>
<dbReference type="PANTHER" id="PTHR46375:SF4">
    <property type="entry name" value="KELCH-LIKE FAMILY, MEMBER 42"/>
    <property type="match status" value="1"/>
</dbReference>
<dbReference type="SMART" id="SM00225">
    <property type="entry name" value="BTB"/>
    <property type="match status" value="1"/>
</dbReference>
<gene>
    <name evidence="5" type="primary">LOC117348000</name>
</gene>
<dbReference type="InterPro" id="IPR052392">
    <property type="entry name" value="Kelch-BTB_domain-containing"/>
</dbReference>
<dbReference type="KEGG" id="gsh:117348000"/>
<evidence type="ECO:0000313" key="5">
    <source>
        <dbReference type="RefSeq" id="XP_033775442.1"/>
    </source>
</evidence>
<protein>
    <submittedName>
        <fullName evidence="5">Kelch-like protein 42</fullName>
    </submittedName>
</protein>
<dbReference type="PANTHER" id="PTHR46375">
    <property type="entry name" value="KELCH REPEAT AND BTB DOMAIN-CONTAINING PROTEIN 13-RELATED"/>
    <property type="match status" value="1"/>
</dbReference>
<dbReference type="PROSITE" id="PS50097">
    <property type="entry name" value="BTB"/>
    <property type="match status" value="1"/>
</dbReference>
<sequence>MRLQGGVMASSEEMVQILLEGRSYTASKSKLIEKSDYFRALYSSGMRESGAGSLQLQGLSPQGLELVLRFIDTSQTSFEKESLQELVETASFLQVTCVLDLLLAQVRLENCAQLCQLSEVYGIHRLQAAAASFMADHYHEMLRRPEFGLFPDSFRAQIWETRMKGSATLLAVGDFVDNALKFAQEDNPWSMLRYDEVAQSWQPFANNLPPAMMNVRGYGSVVLDNYLFIVGGYRMTSQEIAAAHCYNPCTNEWSQIAPMNQKRANFKLLTLNGKLYAVGGQSLSNVECYSPEHDWWTFIAALPTALAEFSACACQGKIYVVGGYTTRERNLNVLRYCPARDAWTVLEPCSFHIRKQQMLSFEDTIYLVGGSIHELRPNRKPPQSEDMLTVQSYNTVTQEWLCLKESVSKSGLNLTCTLHNDGIYIMSRDITFSTSLKHRVFLKYNIFTGGWESFRQVPLVGQNMIVCSLYLPNALQV</sequence>
<dbReference type="FunFam" id="2.120.10.80:FF:000048">
    <property type="entry name" value="Kelch-like family, member 42"/>
    <property type="match status" value="1"/>
</dbReference>
<dbReference type="InterPro" id="IPR015915">
    <property type="entry name" value="Kelch-typ_b-propeller"/>
</dbReference>
<dbReference type="CDD" id="cd18478">
    <property type="entry name" value="BACK_KLHL42_KLHDC5"/>
    <property type="match status" value="1"/>
</dbReference>
<feature type="domain" description="BTB" evidence="3">
    <location>
        <begin position="13"/>
        <end position="80"/>
    </location>
</feature>
<dbReference type="SUPFAM" id="SSF54695">
    <property type="entry name" value="POZ domain"/>
    <property type="match status" value="1"/>
</dbReference>
<dbReference type="OrthoDB" id="45365at2759"/>
<dbReference type="SUPFAM" id="SSF117281">
    <property type="entry name" value="Kelch motif"/>
    <property type="match status" value="1"/>
</dbReference>
<organism evidence="4 5">
    <name type="scientific">Geotrypetes seraphini</name>
    <name type="common">Gaboon caecilian</name>
    <name type="synonym">Caecilia seraphini</name>
    <dbReference type="NCBI Taxonomy" id="260995"/>
    <lineage>
        <taxon>Eukaryota</taxon>
        <taxon>Metazoa</taxon>
        <taxon>Chordata</taxon>
        <taxon>Craniata</taxon>
        <taxon>Vertebrata</taxon>
        <taxon>Euteleostomi</taxon>
        <taxon>Amphibia</taxon>
        <taxon>Gymnophiona</taxon>
        <taxon>Geotrypetes</taxon>
    </lineage>
</organism>
<dbReference type="FunCoup" id="A0A6P8NHR7">
    <property type="interactions" value="212"/>
</dbReference>
<evidence type="ECO:0000256" key="1">
    <source>
        <dbReference type="ARBA" id="ARBA00022441"/>
    </source>
</evidence>
<keyword evidence="2" id="KW-0677">Repeat</keyword>
<accession>A0A6P8NHR7</accession>
<proteinExistence type="predicted"/>
<evidence type="ECO:0000256" key="2">
    <source>
        <dbReference type="ARBA" id="ARBA00022737"/>
    </source>
</evidence>